<accession>A0ACC2SVV1</accession>
<protein>
    <submittedName>
        <fullName evidence="1">Uncharacterized protein</fullName>
    </submittedName>
</protein>
<keyword evidence="2" id="KW-1185">Reference proteome</keyword>
<dbReference type="EMBL" id="QTSX02004289">
    <property type="protein sequence ID" value="KAJ9066453.1"/>
    <property type="molecule type" value="Genomic_DNA"/>
</dbReference>
<evidence type="ECO:0000313" key="2">
    <source>
        <dbReference type="Proteomes" id="UP001165960"/>
    </source>
</evidence>
<proteinExistence type="predicted"/>
<name>A0ACC2SVV1_9FUNG</name>
<sequence length="98" mass="11090">MIDEASASAVIVKDALMSLPPDYIKSEIVCNDLQSQFSIKSKTAREIAKRLLKLSKTISTKENALINSELQEIYDLVQENPDVQDFLEKWICDNSDLK</sequence>
<reference evidence="1" key="1">
    <citation type="submission" date="2022-04" db="EMBL/GenBank/DDBJ databases">
        <title>Genome of the entomopathogenic fungus Entomophthora muscae.</title>
        <authorList>
            <person name="Elya C."/>
            <person name="Lovett B.R."/>
            <person name="Lee E."/>
            <person name="Macias A.M."/>
            <person name="Hajek A.E."/>
            <person name="De Bivort B.L."/>
            <person name="Kasson M.T."/>
            <person name="De Fine Licht H.H."/>
            <person name="Stajich J.E."/>
        </authorList>
    </citation>
    <scope>NUCLEOTIDE SEQUENCE</scope>
    <source>
        <strain evidence="1">Berkeley</strain>
    </source>
</reference>
<dbReference type="Proteomes" id="UP001165960">
    <property type="component" value="Unassembled WGS sequence"/>
</dbReference>
<comment type="caution">
    <text evidence="1">The sequence shown here is derived from an EMBL/GenBank/DDBJ whole genome shotgun (WGS) entry which is preliminary data.</text>
</comment>
<organism evidence="1 2">
    <name type="scientific">Entomophthora muscae</name>
    <dbReference type="NCBI Taxonomy" id="34485"/>
    <lineage>
        <taxon>Eukaryota</taxon>
        <taxon>Fungi</taxon>
        <taxon>Fungi incertae sedis</taxon>
        <taxon>Zoopagomycota</taxon>
        <taxon>Entomophthoromycotina</taxon>
        <taxon>Entomophthoromycetes</taxon>
        <taxon>Entomophthorales</taxon>
        <taxon>Entomophthoraceae</taxon>
        <taxon>Entomophthora</taxon>
    </lineage>
</organism>
<evidence type="ECO:0000313" key="1">
    <source>
        <dbReference type="EMBL" id="KAJ9066453.1"/>
    </source>
</evidence>
<gene>
    <name evidence="1" type="ORF">DSO57_1009203</name>
</gene>